<feature type="region of interest" description="Disordered" evidence="9">
    <location>
        <begin position="1"/>
        <end position="30"/>
    </location>
</feature>
<evidence type="ECO:0000313" key="12">
    <source>
        <dbReference type="EMBL" id="EMD33542.1"/>
    </source>
</evidence>
<dbReference type="SMART" id="SM00490">
    <property type="entry name" value="HELICc"/>
    <property type="match status" value="1"/>
</dbReference>
<keyword evidence="7" id="KW-0508">mRNA splicing</keyword>
<dbReference type="HOGENOM" id="CLU_001832_5_11_1"/>
<dbReference type="InterPro" id="IPR001650">
    <property type="entry name" value="Helicase_C-like"/>
</dbReference>
<dbReference type="GO" id="GO:0003724">
    <property type="term" value="F:RNA helicase activity"/>
    <property type="evidence" value="ECO:0007669"/>
    <property type="project" value="UniProtKB-EC"/>
</dbReference>
<dbReference type="SMART" id="SM00847">
    <property type="entry name" value="HA2"/>
    <property type="match status" value="1"/>
</dbReference>
<proteinExistence type="predicted"/>
<dbReference type="PROSITE" id="PS00690">
    <property type="entry name" value="DEAH_ATP_HELICASE"/>
    <property type="match status" value="1"/>
</dbReference>
<dbReference type="Gene3D" id="1.20.120.1080">
    <property type="match status" value="1"/>
</dbReference>
<evidence type="ECO:0000256" key="8">
    <source>
        <dbReference type="ARBA" id="ARBA00047984"/>
    </source>
</evidence>
<protein>
    <recommendedName>
        <fullName evidence="1">RNA helicase</fullName>
        <ecNumber evidence="1">3.6.4.13</ecNumber>
    </recommendedName>
</protein>
<dbReference type="PROSITE" id="PS51194">
    <property type="entry name" value="HELICASE_CTER"/>
    <property type="match status" value="1"/>
</dbReference>
<gene>
    <name evidence="12" type="ORF">CERSUDRAFT_76747</name>
</gene>
<comment type="catalytic activity">
    <reaction evidence="8">
        <text>ATP + H2O = ADP + phosphate + H(+)</text>
        <dbReference type="Rhea" id="RHEA:13065"/>
        <dbReference type="ChEBI" id="CHEBI:15377"/>
        <dbReference type="ChEBI" id="CHEBI:15378"/>
        <dbReference type="ChEBI" id="CHEBI:30616"/>
        <dbReference type="ChEBI" id="CHEBI:43474"/>
        <dbReference type="ChEBI" id="CHEBI:456216"/>
        <dbReference type="EC" id="3.6.4.13"/>
    </reaction>
</comment>
<keyword evidence="4" id="KW-0378">Hydrolase</keyword>
<dbReference type="Pfam" id="PF21010">
    <property type="entry name" value="HA2_C"/>
    <property type="match status" value="1"/>
</dbReference>
<dbReference type="GO" id="GO:0003723">
    <property type="term" value="F:RNA binding"/>
    <property type="evidence" value="ECO:0007669"/>
    <property type="project" value="TreeGrafter"/>
</dbReference>
<feature type="domain" description="Helicase ATP-binding" evidence="10">
    <location>
        <begin position="80"/>
        <end position="232"/>
    </location>
</feature>
<evidence type="ECO:0000256" key="2">
    <source>
        <dbReference type="ARBA" id="ARBA00022664"/>
    </source>
</evidence>
<evidence type="ECO:0000256" key="9">
    <source>
        <dbReference type="SAM" id="MobiDB-lite"/>
    </source>
</evidence>
<feature type="domain" description="Helicase C-terminal" evidence="11">
    <location>
        <begin position="260"/>
        <end position="446"/>
    </location>
</feature>
<keyword evidence="13" id="KW-1185">Reference proteome</keyword>
<dbReference type="EC" id="3.6.4.13" evidence="1"/>
<dbReference type="Pfam" id="PF04408">
    <property type="entry name" value="WHD_HA2"/>
    <property type="match status" value="1"/>
</dbReference>
<evidence type="ECO:0000259" key="10">
    <source>
        <dbReference type="PROSITE" id="PS51192"/>
    </source>
</evidence>
<name>M2R5W3_CERS8</name>
<dbReference type="GO" id="GO:0008380">
    <property type="term" value="P:RNA splicing"/>
    <property type="evidence" value="ECO:0007669"/>
    <property type="project" value="UniProtKB-KW"/>
</dbReference>
<dbReference type="PANTHER" id="PTHR18934">
    <property type="entry name" value="ATP-DEPENDENT RNA HELICASE"/>
    <property type="match status" value="1"/>
</dbReference>
<dbReference type="PANTHER" id="PTHR18934:SF109">
    <property type="entry name" value="ATP-DEPENDENT RNA HELICASE DHX15 HOMOLOG"/>
    <property type="match status" value="1"/>
</dbReference>
<dbReference type="Gene3D" id="3.40.50.300">
    <property type="entry name" value="P-loop containing nucleotide triphosphate hydrolases"/>
    <property type="match status" value="2"/>
</dbReference>
<dbReference type="PROSITE" id="PS51192">
    <property type="entry name" value="HELICASE_ATP_BIND_1"/>
    <property type="match status" value="1"/>
</dbReference>
<evidence type="ECO:0000256" key="4">
    <source>
        <dbReference type="ARBA" id="ARBA00022801"/>
    </source>
</evidence>
<dbReference type="InterPro" id="IPR002464">
    <property type="entry name" value="DNA/RNA_helicase_DEAH_CS"/>
</dbReference>
<dbReference type="InterPro" id="IPR014001">
    <property type="entry name" value="Helicase_ATP-bd"/>
</dbReference>
<dbReference type="CDD" id="cd18791">
    <property type="entry name" value="SF2_C_RHA"/>
    <property type="match status" value="1"/>
</dbReference>
<dbReference type="GO" id="GO:0005681">
    <property type="term" value="C:spliceosomal complex"/>
    <property type="evidence" value="ECO:0007669"/>
    <property type="project" value="TreeGrafter"/>
</dbReference>
<keyword evidence="5" id="KW-0347">Helicase</keyword>
<evidence type="ECO:0000256" key="3">
    <source>
        <dbReference type="ARBA" id="ARBA00022741"/>
    </source>
</evidence>
<dbReference type="EMBL" id="KB445806">
    <property type="protein sequence ID" value="EMD33542.1"/>
    <property type="molecule type" value="Genomic_DNA"/>
</dbReference>
<dbReference type="AlphaFoldDB" id="M2R5W3"/>
<dbReference type="InterPro" id="IPR048333">
    <property type="entry name" value="HA2_WH"/>
</dbReference>
<dbReference type="InterPro" id="IPR011709">
    <property type="entry name" value="DEAD-box_helicase_OB_fold"/>
</dbReference>
<dbReference type="InterPro" id="IPR007502">
    <property type="entry name" value="Helicase-assoc_dom"/>
</dbReference>
<dbReference type="SUPFAM" id="SSF52540">
    <property type="entry name" value="P-loop containing nucleoside triphosphate hydrolases"/>
    <property type="match status" value="1"/>
</dbReference>
<sequence>MDNYPHNDSPRPRRQLSFMSAPRVEHSPVPRDSVAQKVYRAMFQNGETNPFTNRAYSERYRDLLRGRKKLPFHLKLEEFVEMYCGAQILIVEGETGCGKTTQGKVVACTQPRRIAARTSAQRVAHEMDVQLGEEVGYSVRFENMTDQRKTFLKFMTHGMLLREAMTDPWLEQYSTIIVDEAHERTLETDLLMGLIKSVVRQRPDMKVIIMSATINTDRFQLFFADRTTGEHAPIFKIFSRQHGVETRYQAQPDPDYVKMAIRMVMKIHTSEPPGDVLLFLTGEEEVEEACRRIKSKAQLLADQDPRGVGPLVCVPFYASMSPAEHNRIFSTAHRSRIDGRPPGRKIVVATNVAETSITIEGLVYVIDSGYSKQKVYEPELRIESLLVGRISQATAKQRRGRVGRTQPGKCYRLYTEDEYNYFEHHTPPEILRSNLATVVLMLFKLRATDISRFHFIDPPSPQSLQHAVELLKALGAVRDNNRLTALGKIMAEFPLDPQASDEPSHMAKMLIDSPKFHCSDEILTIVAMLSAPHVWVRPPSKQRQADAAKARLSIRDGDHLSLLNVFNQYIRNKNDPDWPYNNYLSARALTNAESVRTQLKRMMEKFDIELVSTPEEGRIHRAVRKALCSGYFSQSALKHGTTGSSYGTIKDQLDAVLHPSSGLDLKWADWVIYHEYILTTKPFLRTVTRIRPEWLLRYIDVATLPDGEAKRALERLQVEEAGVGSIRQSIAPSAQPPPYTPR</sequence>
<dbReference type="SMART" id="SM00487">
    <property type="entry name" value="DEXDc"/>
    <property type="match status" value="1"/>
</dbReference>
<evidence type="ECO:0000256" key="1">
    <source>
        <dbReference type="ARBA" id="ARBA00012552"/>
    </source>
</evidence>
<keyword evidence="6" id="KW-0067">ATP-binding</keyword>
<dbReference type="GO" id="GO:0006397">
    <property type="term" value="P:mRNA processing"/>
    <property type="evidence" value="ECO:0007669"/>
    <property type="project" value="UniProtKB-KW"/>
</dbReference>
<evidence type="ECO:0000313" key="13">
    <source>
        <dbReference type="Proteomes" id="UP000016930"/>
    </source>
</evidence>
<evidence type="ECO:0000256" key="6">
    <source>
        <dbReference type="ARBA" id="ARBA00022840"/>
    </source>
</evidence>
<evidence type="ECO:0000256" key="5">
    <source>
        <dbReference type="ARBA" id="ARBA00022806"/>
    </source>
</evidence>
<organism evidence="12 13">
    <name type="scientific">Ceriporiopsis subvermispora (strain B)</name>
    <name type="common">White-rot fungus</name>
    <name type="synonym">Gelatoporia subvermispora</name>
    <dbReference type="NCBI Taxonomy" id="914234"/>
    <lineage>
        <taxon>Eukaryota</taxon>
        <taxon>Fungi</taxon>
        <taxon>Dikarya</taxon>
        <taxon>Basidiomycota</taxon>
        <taxon>Agaricomycotina</taxon>
        <taxon>Agaricomycetes</taxon>
        <taxon>Polyporales</taxon>
        <taxon>Gelatoporiaceae</taxon>
        <taxon>Gelatoporia</taxon>
    </lineage>
</organism>
<evidence type="ECO:0000256" key="7">
    <source>
        <dbReference type="ARBA" id="ARBA00023187"/>
    </source>
</evidence>
<dbReference type="GO" id="GO:0005524">
    <property type="term" value="F:ATP binding"/>
    <property type="evidence" value="ECO:0007669"/>
    <property type="project" value="UniProtKB-KW"/>
</dbReference>
<dbReference type="Pfam" id="PF07717">
    <property type="entry name" value="OB_NTP_bind"/>
    <property type="match status" value="1"/>
</dbReference>
<keyword evidence="2" id="KW-0507">mRNA processing</keyword>
<dbReference type="STRING" id="914234.M2R5W3"/>
<reference evidence="12 13" key="1">
    <citation type="journal article" date="2012" name="Proc. Natl. Acad. Sci. U.S.A.">
        <title>Comparative genomics of Ceriporiopsis subvermispora and Phanerochaete chrysosporium provide insight into selective ligninolysis.</title>
        <authorList>
            <person name="Fernandez-Fueyo E."/>
            <person name="Ruiz-Duenas F.J."/>
            <person name="Ferreira P."/>
            <person name="Floudas D."/>
            <person name="Hibbett D.S."/>
            <person name="Canessa P."/>
            <person name="Larrondo L.F."/>
            <person name="James T.Y."/>
            <person name="Seelenfreund D."/>
            <person name="Lobos S."/>
            <person name="Polanco R."/>
            <person name="Tello M."/>
            <person name="Honda Y."/>
            <person name="Watanabe T."/>
            <person name="Watanabe T."/>
            <person name="Ryu J.S."/>
            <person name="Kubicek C.P."/>
            <person name="Schmoll M."/>
            <person name="Gaskell J."/>
            <person name="Hammel K.E."/>
            <person name="St John F.J."/>
            <person name="Vanden Wymelenberg A."/>
            <person name="Sabat G."/>
            <person name="Splinter BonDurant S."/>
            <person name="Syed K."/>
            <person name="Yadav J.S."/>
            <person name="Doddapaneni H."/>
            <person name="Subramanian V."/>
            <person name="Lavin J.L."/>
            <person name="Oguiza J.A."/>
            <person name="Perez G."/>
            <person name="Pisabarro A.G."/>
            <person name="Ramirez L."/>
            <person name="Santoyo F."/>
            <person name="Master E."/>
            <person name="Coutinho P.M."/>
            <person name="Henrissat B."/>
            <person name="Lombard V."/>
            <person name="Magnuson J.K."/>
            <person name="Kuees U."/>
            <person name="Hori C."/>
            <person name="Igarashi K."/>
            <person name="Samejima M."/>
            <person name="Held B.W."/>
            <person name="Barry K.W."/>
            <person name="LaButti K.M."/>
            <person name="Lapidus A."/>
            <person name="Lindquist E.A."/>
            <person name="Lucas S.M."/>
            <person name="Riley R."/>
            <person name="Salamov A.A."/>
            <person name="Hoffmeister D."/>
            <person name="Schwenk D."/>
            <person name="Hadar Y."/>
            <person name="Yarden O."/>
            <person name="de Vries R.P."/>
            <person name="Wiebenga A."/>
            <person name="Stenlid J."/>
            <person name="Eastwood D."/>
            <person name="Grigoriev I.V."/>
            <person name="Berka R.M."/>
            <person name="Blanchette R.A."/>
            <person name="Kersten P."/>
            <person name="Martinez A.T."/>
            <person name="Vicuna R."/>
            <person name="Cullen D."/>
        </authorList>
    </citation>
    <scope>NUCLEOTIDE SEQUENCE [LARGE SCALE GENOMIC DNA]</scope>
    <source>
        <strain evidence="12 13">B</strain>
    </source>
</reference>
<dbReference type="Pfam" id="PF00271">
    <property type="entry name" value="Helicase_C"/>
    <property type="match status" value="1"/>
</dbReference>
<dbReference type="Proteomes" id="UP000016930">
    <property type="component" value="Unassembled WGS sequence"/>
</dbReference>
<evidence type="ECO:0000259" key="11">
    <source>
        <dbReference type="PROSITE" id="PS51194"/>
    </source>
</evidence>
<dbReference type="GO" id="GO:0016787">
    <property type="term" value="F:hydrolase activity"/>
    <property type="evidence" value="ECO:0007669"/>
    <property type="project" value="UniProtKB-KW"/>
</dbReference>
<keyword evidence="3" id="KW-0547">Nucleotide-binding</keyword>
<dbReference type="InterPro" id="IPR027417">
    <property type="entry name" value="P-loop_NTPase"/>
</dbReference>
<dbReference type="OrthoDB" id="10253254at2759"/>
<accession>M2R5W3</accession>